<dbReference type="OrthoDB" id="281471at2"/>
<dbReference type="PANTHER" id="PTHR44591:SF3">
    <property type="entry name" value="RESPONSE REGULATORY DOMAIN-CONTAINING PROTEIN"/>
    <property type="match status" value="1"/>
</dbReference>
<evidence type="ECO:0000259" key="3">
    <source>
        <dbReference type="PROSITE" id="PS50110"/>
    </source>
</evidence>
<gene>
    <name evidence="4" type="ORF">CCALI_01026</name>
</gene>
<dbReference type="PROSITE" id="PS50110">
    <property type="entry name" value="RESPONSE_REGULATORY"/>
    <property type="match status" value="1"/>
</dbReference>
<dbReference type="InterPro" id="IPR001789">
    <property type="entry name" value="Sig_transdc_resp-reg_receiver"/>
</dbReference>
<dbReference type="PATRIC" id="fig|1303518.3.peg.1042"/>
<keyword evidence="5" id="KW-1185">Reference proteome</keyword>
<reference evidence="5" key="1">
    <citation type="submission" date="2013-03" db="EMBL/GenBank/DDBJ databases">
        <title>Genome sequence of Chthonomonas calidirosea, the first sequenced genome from the Armatimonadetes phylum (formally candidate division OP10).</title>
        <authorList>
            <person name="Lee K.C.Y."/>
            <person name="Morgan X.C."/>
            <person name="Dunfield P.F."/>
            <person name="Tamas I."/>
            <person name="Houghton K.M."/>
            <person name="Vyssotski M."/>
            <person name="Ryan J.L.J."/>
            <person name="Lagutin K."/>
            <person name="McDonald I.R."/>
            <person name="Stott M.B."/>
        </authorList>
    </citation>
    <scope>NUCLEOTIDE SEQUENCE [LARGE SCALE GENOMIC DNA]</scope>
    <source>
        <strain evidence="5">DSM 23976 / ICMP 18418 / T49</strain>
    </source>
</reference>
<dbReference type="InParanoid" id="S0ETN2"/>
<dbReference type="InterPro" id="IPR011006">
    <property type="entry name" value="CheY-like_superfamily"/>
</dbReference>
<evidence type="ECO:0000313" key="5">
    <source>
        <dbReference type="Proteomes" id="UP000014227"/>
    </source>
</evidence>
<dbReference type="InterPro" id="IPR050595">
    <property type="entry name" value="Bact_response_regulator"/>
</dbReference>
<dbReference type="RefSeq" id="WP_016482397.1">
    <property type="nucleotide sequence ID" value="NC_021487.1"/>
</dbReference>
<dbReference type="Gene3D" id="3.40.50.2300">
    <property type="match status" value="1"/>
</dbReference>
<sequence>MAPVTILLADTDPVVRKCLRYAVEASGQEIKVMWEAQDGFEALHKIQQFKPDLAVVDYMLPRMNGLELARCLRNHGLQTRILVMGTFEAQQQAVLDAGADGFVTKSSGCEAIKAAVHRLVVLPTRPSEVIG</sequence>
<evidence type="ECO:0000256" key="1">
    <source>
        <dbReference type="ARBA" id="ARBA00022553"/>
    </source>
</evidence>
<feature type="modified residue" description="4-aspartylphosphate" evidence="2">
    <location>
        <position position="57"/>
    </location>
</feature>
<dbReference type="HOGENOM" id="CLU_000445_69_15_0"/>
<organism evidence="4 5">
    <name type="scientific">Chthonomonas calidirosea (strain DSM 23976 / ICMP 18418 / T49)</name>
    <dbReference type="NCBI Taxonomy" id="1303518"/>
    <lineage>
        <taxon>Bacteria</taxon>
        <taxon>Bacillati</taxon>
        <taxon>Armatimonadota</taxon>
        <taxon>Chthonomonadia</taxon>
        <taxon>Chthonomonadales</taxon>
        <taxon>Chthonomonadaceae</taxon>
        <taxon>Chthonomonas</taxon>
    </lineage>
</organism>
<dbReference type="KEGG" id="ccz:CCALI_01026"/>
<dbReference type="PANTHER" id="PTHR44591">
    <property type="entry name" value="STRESS RESPONSE REGULATOR PROTEIN 1"/>
    <property type="match status" value="1"/>
</dbReference>
<dbReference type="GO" id="GO:0003677">
    <property type="term" value="F:DNA binding"/>
    <property type="evidence" value="ECO:0007669"/>
    <property type="project" value="UniProtKB-KW"/>
</dbReference>
<feature type="domain" description="Response regulatory" evidence="3">
    <location>
        <begin position="5"/>
        <end position="120"/>
    </location>
</feature>
<dbReference type="AlphaFoldDB" id="S0ETN2"/>
<dbReference type="STRING" id="454171.CP488_00130"/>
<protein>
    <submittedName>
        <fullName evidence="4">Response regulator containing a CheY-like receiver domain and an HTH DNA-binding domain</fullName>
    </submittedName>
</protein>
<dbReference type="InterPro" id="IPR058245">
    <property type="entry name" value="NreC/VraR/RcsB-like_REC"/>
</dbReference>
<evidence type="ECO:0000256" key="2">
    <source>
        <dbReference type="PROSITE-ProRule" id="PRU00169"/>
    </source>
</evidence>
<evidence type="ECO:0000313" key="4">
    <source>
        <dbReference type="EMBL" id="CCW34848.1"/>
    </source>
</evidence>
<dbReference type="eggNOG" id="COG2197">
    <property type="taxonomic scope" value="Bacteria"/>
</dbReference>
<dbReference type="SMART" id="SM00448">
    <property type="entry name" value="REC"/>
    <property type="match status" value="1"/>
</dbReference>
<dbReference type="Pfam" id="PF00072">
    <property type="entry name" value="Response_reg"/>
    <property type="match status" value="1"/>
</dbReference>
<dbReference type="GO" id="GO:0000160">
    <property type="term" value="P:phosphorelay signal transduction system"/>
    <property type="evidence" value="ECO:0007669"/>
    <property type="project" value="InterPro"/>
</dbReference>
<dbReference type="CDD" id="cd17535">
    <property type="entry name" value="REC_NarL-like"/>
    <property type="match status" value="1"/>
</dbReference>
<keyword evidence="4" id="KW-0238">DNA-binding</keyword>
<name>S0ETN2_CHTCT</name>
<proteinExistence type="predicted"/>
<dbReference type="SUPFAM" id="SSF52172">
    <property type="entry name" value="CheY-like"/>
    <property type="match status" value="1"/>
</dbReference>
<dbReference type="EMBL" id="HF951689">
    <property type="protein sequence ID" value="CCW34848.1"/>
    <property type="molecule type" value="Genomic_DNA"/>
</dbReference>
<keyword evidence="1 2" id="KW-0597">Phosphoprotein</keyword>
<dbReference type="Proteomes" id="UP000014227">
    <property type="component" value="Chromosome I"/>
</dbReference>
<accession>S0ETN2</accession>